<keyword evidence="3" id="KW-1185">Reference proteome</keyword>
<dbReference type="EMBL" id="FUZV01000002">
    <property type="protein sequence ID" value="SKC82038.1"/>
    <property type="molecule type" value="Genomic_DNA"/>
</dbReference>
<accession>A0A1T5M2N5</accession>
<sequence length="177" mass="18820">MEWTMGKSISACALMLGAPLAQQAAAQDVDAANSSPAKNGFGDEWVPVDPARLDEMRGGFELPSGQVLSFGIERAVYVNGELLASNTLRISDLSKVSAADVKAMTEFNKGLVVQIGDNNTFEPAKVPGAVVIQNTLDNQHIVSITRMDIGSNVLSSFQEMNASNALHDSLINAASYY</sequence>
<dbReference type="STRING" id="428993.SAMN06296058_3592"/>
<feature type="signal peptide" evidence="1">
    <location>
        <begin position="1"/>
        <end position="26"/>
    </location>
</feature>
<gene>
    <name evidence="2" type="ORF">SAMN06296058_3592</name>
</gene>
<proteinExistence type="predicted"/>
<evidence type="ECO:0000313" key="2">
    <source>
        <dbReference type="EMBL" id="SKC82038.1"/>
    </source>
</evidence>
<dbReference type="AlphaFoldDB" id="A0A1T5M2N5"/>
<feature type="chain" id="PRO_5013160238" evidence="1">
    <location>
        <begin position="27"/>
        <end position="177"/>
    </location>
</feature>
<evidence type="ECO:0000256" key="1">
    <source>
        <dbReference type="SAM" id="SignalP"/>
    </source>
</evidence>
<name>A0A1T5M2N5_9GAMM</name>
<dbReference type="Proteomes" id="UP000190341">
    <property type="component" value="Unassembled WGS sequence"/>
</dbReference>
<protein>
    <submittedName>
        <fullName evidence="2">Uncharacterized protein</fullName>
    </submittedName>
</protein>
<organism evidence="2 3">
    <name type="scientific">Pseudoxanthomonas indica</name>
    <dbReference type="NCBI Taxonomy" id="428993"/>
    <lineage>
        <taxon>Bacteria</taxon>
        <taxon>Pseudomonadati</taxon>
        <taxon>Pseudomonadota</taxon>
        <taxon>Gammaproteobacteria</taxon>
        <taxon>Lysobacterales</taxon>
        <taxon>Lysobacteraceae</taxon>
        <taxon>Pseudoxanthomonas</taxon>
    </lineage>
</organism>
<reference evidence="2 3" key="1">
    <citation type="submission" date="2017-02" db="EMBL/GenBank/DDBJ databases">
        <authorList>
            <person name="Peterson S.W."/>
        </authorList>
    </citation>
    <scope>NUCLEOTIDE SEQUENCE [LARGE SCALE GENOMIC DNA]</scope>
    <source>
        <strain evidence="2 3">P15</strain>
    </source>
</reference>
<evidence type="ECO:0000313" key="3">
    <source>
        <dbReference type="Proteomes" id="UP000190341"/>
    </source>
</evidence>
<keyword evidence="1" id="KW-0732">Signal</keyword>